<evidence type="ECO:0000256" key="1">
    <source>
        <dbReference type="SAM" id="MobiDB-lite"/>
    </source>
</evidence>
<dbReference type="Proteomes" id="UP000219335">
    <property type="component" value="Unassembled WGS sequence"/>
</dbReference>
<feature type="region of interest" description="Disordered" evidence="1">
    <location>
        <begin position="1"/>
        <end position="21"/>
    </location>
</feature>
<proteinExistence type="predicted"/>
<evidence type="ECO:0000313" key="3">
    <source>
        <dbReference type="EMBL" id="SOD22049.1"/>
    </source>
</evidence>
<dbReference type="EMBL" id="OCMU01000003">
    <property type="protein sequence ID" value="SOD22049.1"/>
    <property type="molecule type" value="Genomic_DNA"/>
</dbReference>
<evidence type="ECO:0000313" key="4">
    <source>
        <dbReference type="Proteomes" id="UP000219335"/>
    </source>
</evidence>
<feature type="transmembrane region" description="Helical" evidence="2">
    <location>
        <begin position="28"/>
        <end position="48"/>
    </location>
</feature>
<keyword evidence="2" id="KW-1133">Transmembrane helix</keyword>
<dbReference type="AlphaFoldDB" id="A0A286AJK2"/>
<dbReference type="RefSeq" id="WP_176492777.1">
    <property type="nucleotide sequence ID" value="NZ_OCMU01000003.1"/>
</dbReference>
<feature type="compositionally biased region" description="Polar residues" evidence="1">
    <location>
        <begin position="1"/>
        <end position="16"/>
    </location>
</feature>
<protein>
    <submittedName>
        <fullName evidence="3">Uncharacterized protein</fullName>
    </submittedName>
</protein>
<gene>
    <name evidence="3" type="ORF">SAMN06297164_3321</name>
</gene>
<sequence>MFTERNNMNNTESQNVEDSRPTKKNISITMVFAVLLAFSFIALGMWWFTM</sequence>
<keyword evidence="2" id="KW-0472">Membrane</keyword>
<evidence type="ECO:0000256" key="2">
    <source>
        <dbReference type="SAM" id="Phobius"/>
    </source>
</evidence>
<organism evidence="3 4">
    <name type="scientific">Nitrosomonas ureae</name>
    <dbReference type="NCBI Taxonomy" id="44577"/>
    <lineage>
        <taxon>Bacteria</taxon>
        <taxon>Pseudomonadati</taxon>
        <taxon>Pseudomonadota</taxon>
        <taxon>Betaproteobacteria</taxon>
        <taxon>Nitrosomonadales</taxon>
        <taxon>Nitrosomonadaceae</taxon>
        <taxon>Nitrosomonas</taxon>
    </lineage>
</organism>
<name>A0A286AJK2_9PROT</name>
<accession>A0A286AJK2</accession>
<keyword evidence="2" id="KW-0812">Transmembrane</keyword>
<reference evidence="3 4" key="1">
    <citation type="submission" date="2017-09" db="EMBL/GenBank/DDBJ databases">
        <authorList>
            <person name="Ehlers B."/>
            <person name="Leendertz F.H."/>
        </authorList>
    </citation>
    <scope>NUCLEOTIDE SEQUENCE [LARGE SCALE GENOMIC DNA]</scope>
    <source>
        <strain evidence="3 4">Nm42</strain>
    </source>
</reference>